<dbReference type="KEGG" id="tsl:A3L11_08905"/>
<sequence>MKVIVSSGKRLERKVTLDIPDELFSRIEELAEKYGFRTEEALKILLTGDFLEDTEGISDEKLEELEKEMERLEGRLYELEGKWSPLKFRTYYLAMDNQNLSIQLSAMIAQNKRLRERLGLPERDYERVIKKIHYYLNFSKPGDSSEEPSP</sequence>
<keyword evidence="1" id="KW-0175">Coiled coil</keyword>
<feature type="coiled-coil region" evidence="1">
    <location>
        <begin position="55"/>
        <end position="117"/>
    </location>
</feature>
<protein>
    <submittedName>
        <fullName evidence="2">Uncharacterized protein</fullName>
    </submittedName>
</protein>
<dbReference type="AlphaFoldDB" id="A0A2Z2MPM0"/>
<dbReference type="RefSeq" id="WP_088856570.1">
    <property type="nucleotide sequence ID" value="NZ_CP015103.1"/>
</dbReference>
<gene>
    <name evidence="2" type="ORF">A3L11_08905</name>
</gene>
<dbReference type="Proteomes" id="UP000250125">
    <property type="component" value="Chromosome"/>
</dbReference>
<reference evidence="2 3" key="1">
    <citation type="submission" date="2016-04" db="EMBL/GenBank/DDBJ databases">
        <title>Complete genome sequence of Thermococcus siculi type strain RG-20.</title>
        <authorList>
            <person name="Oger P.M."/>
        </authorList>
    </citation>
    <scope>NUCLEOTIDE SEQUENCE [LARGE SCALE GENOMIC DNA]</scope>
    <source>
        <strain evidence="2 3">RG-20</strain>
    </source>
</reference>
<accession>A0A2Z2MPM0</accession>
<keyword evidence="3" id="KW-1185">Reference proteome</keyword>
<dbReference type="EMBL" id="CP015103">
    <property type="protein sequence ID" value="ASJ09341.1"/>
    <property type="molecule type" value="Genomic_DNA"/>
</dbReference>
<evidence type="ECO:0000313" key="2">
    <source>
        <dbReference type="EMBL" id="ASJ09341.1"/>
    </source>
</evidence>
<proteinExistence type="predicted"/>
<dbReference type="GeneID" id="33318352"/>
<dbReference type="OrthoDB" id="102052at2157"/>
<evidence type="ECO:0000313" key="3">
    <source>
        <dbReference type="Proteomes" id="UP000250125"/>
    </source>
</evidence>
<evidence type="ECO:0000256" key="1">
    <source>
        <dbReference type="SAM" id="Coils"/>
    </source>
</evidence>
<organism evidence="2 3">
    <name type="scientific">Thermococcus siculi</name>
    <dbReference type="NCBI Taxonomy" id="72803"/>
    <lineage>
        <taxon>Archaea</taxon>
        <taxon>Methanobacteriati</taxon>
        <taxon>Methanobacteriota</taxon>
        <taxon>Thermococci</taxon>
        <taxon>Thermococcales</taxon>
        <taxon>Thermococcaceae</taxon>
        <taxon>Thermococcus</taxon>
    </lineage>
</organism>
<name>A0A2Z2MPM0_9EURY</name>